<organism evidence="2 3">
    <name type="scientific">Desulfopila aestuarii DSM 18488</name>
    <dbReference type="NCBI Taxonomy" id="1121416"/>
    <lineage>
        <taxon>Bacteria</taxon>
        <taxon>Pseudomonadati</taxon>
        <taxon>Thermodesulfobacteriota</taxon>
        <taxon>Desulfobulbia</taxon>
        <taxon>Desulfobulbales</taxon>
        <taxon>Desulfocapsaceae</taxon>
        <taxon>Desulfopila</taxon>
    </lineage>
</organism>
<dbReference type="OrthoDB" id="5432596at2"/>
<evidence type="ECO:0000313" key="2">
    <source>
        <dbReference type="EMBL" id="SHO51432.1"/>
    </source>
</evidence>
<dbReference type="AlphaFoldDB" id="A0A1M7YFM1"/>
<proteinExistence type="predicted"/>
<feature type="domain" description="PilZ" evidence="1">
    <location>
        <begin position="4"/>
        <end position="96"/>
    </location>
</feature>
<gene>
    <name evidence="2" type="ORF">SAMN02745220_04004</name>
</gene>
<protein>
    <submittedName>
        <fullName evidence="2">PilZ domain-containing protein</fullName>
    </submittedName>
</protein>
<reference evidence="2 3" key="1">
    <citation type="submission" date="2016-12" db="EMBL/GenBank/DDBJ databases">
        <authorList>
            <person name="Song W.-J."/>
            <person name="Kurnit D.M."/>
        </authorList>
    </citation>
    <scope>NUCLEOTIDE SEQUENCE [LARGE SCALE GENOMIC DNA]</scope>
    <source>
        <strain evidence="2 3">DSM 18488</strain>
    </source>
</reference>
<sequence>MHDKRKYIRHDAIHLLDYLLLDQGNEDTGRYSMGRTLDVSNNGLKLETAQPFPQGARLKITLGLANELLSLAGTVIYCRAKKGNYISGITFESPMNSNKNIHDIYMKAFHRRRMLH</sequence>
<evidence type="ECO:0000259" key="1">
    <source>
        <dbReference type="Pfam" id="PF07238"/>
    </source>
</evidence>
<name>A0A1M7YFM1_9BACT</name>
<dbReference type="STRING" id="1121416.SAMN02745220_04004"/>
<dbReference type="Gene3D" id="2.40.10.220">
    <property type="entry name" value="predicted glycosyltransferase like domains"/>
    <property type="match status" value="1"/>
</dbReference>
<dbReference type="SUPFAM" id="SSF141371">
    <property type="entry name" value="PilZ domain-like"/>
    <property type="match status" value="1"/>
</dbReference>
<dbReference type="InterPro" id="IPR009875">
    <property type="entry name" value="PilZ_domain"/>
</dbReference>
<evidence type="ECO:0000313" key="3">
    <source>
        <dbReference type="Proteomes" id="UP000184603"/>
    </source>
</evidence>
<dbReference type="RefSeq" id="WP_073615440.1">
    <property type="nucleotide sequence ID" value="NZ_FRFE01000025.1"/>
</dbReference>
<keyword evidence="3" id="KW-1185">Reference proteome</keyword>
<dbReference type="GO" id="GO:0035438">
    <property type="term" value="F:cyclic-di-GMP binding"/>
    <property type="evidence" value="ECO:0007669"/>
    <property type="project" value="InterPro"/>
</dbReference>
<dbReference type="Proteomes" id="UP000184603">
    <property type="component" value="Unassembled WGS sequence"/>
</dbReference>
<accession>A0A1M7YFM1</accession>
<dbReference type="EMBL" id="FRFE01000025">
    <property type="protein sequence ID" value="SHO51432.1"/>
    <property type="molecule type" value="Genomic_DNA"/>
</dbReference>
<dbReference type="Pfam" id="PF07238">
    <property type="entry name" value="PilZ"/>
    <property type="match status" value="1"/>
</dbReference>